<dbReference type="AlphaFoldDB" id="A0A8T0TYN1"/>
<reference evidence="2" key="1">
    <citation type="submission" date="2020-05" db="EMBL/GenBank/DDBJ databases">
        <title>WGS assembly of Panicum virgatum.</title>
        <authorList>
            <person name="Lovell J.T."/>
            <person name="Jenkins J."/>
            <person name="Shu S."/>
            <person name="Juenger T.E."/>
            <person name="Schmutz J."/>
        </authorList>
    </citation>
    <scope>NUCLEOTIDE SEQUENCE</scope>
    <source>
        <strain evidence="2">AP13</strain>
    </source>
</reference>
<evidence type="ECO:0000313" key="2">
    <source>
        <dbReference type="EMBL" id="KAG2614415.1"/>
    </source>
</evidence>
<organism evidence="2 3">
    <name type="scientific">Panicum virgatum</name>
    <name type="common">Blackwell switchgrass</name>
    <dbReference type="NCBI Taxonomy" id="38727"/>
    <lineage>
        <taxon>Eukaryota</taxon>
        <taxon>Viridiplantae</taxon>
        <taxon>Streptophyta</taxon>
        <taxon>Embryophyta</taxon>
        <taxon>Tracheophyta</taxon>
        <taxon>Spermatophyta</taxon>
        <taxon>Magnoliopsida</taxon>
        <taxon>Liliopsida</taxon>
        <taxon>Poales</taxon>
        <taxon>Poaceae</taxon>
        <taxon>PACMAD clade</taxon>
        <taxon>Panicoideae</taxon>
        <taxon>Panicodae</taxon>
        <taxon>Paniceae</taxon>
        <taxon>Panicinae</taxon>
        <taxon>Panicum</taxon>
        <taxon>Panicum sect. Hiantes</taxon>
    </lineage>
</organism>
<gene>
    <name evidence="2" type="ORF">PVAP13_4KG386403</name>
</gene>
<keyword evidence="3" id="KW-1185">Reference proteome</keyword>
<evidence type="ECO:0000256" key="1">
    <source>
        <dbReference type="SAM" id="MobiDB-lite"/>
    </source>
</evidence>
<feature type="region of interest" description="Disordered" evidence="1">
    <location>
        <begin position="1"/>
        <end position="27"/>
    </location>
</feature>
<accession>A0A8T0TYN1</accession>
<comment type="caution">
    <text evidence="2">The sequence shown here is derived from an EMBL/GenBank/DDBJ whole genome shotgun (WGS) entry which is preliminary data.</text>
</comment>
<name>A0A8T0TYN1_PANVG</name>
<protein>
    <submittedName>
        <fullName evidence="2">Uncharacterized protein</fullName>
    </submittedName>
</protein>
<dbReference type="EMBL" id="CM029043">
    <property type="protein sequence ID" value="KAG2614415.1"/>
    <property type="molecule type" value="Genomic_DNA"/>
</dbReference>
<proteinExistence type="predicted"/>
<dbReference type="Proteomes" id="UP000823388">
    <property type="component" value="Chromosome 4K"/>
</dbReference>
<evidence type="ECO:0000313" key="3">
    <source>
        <dbReference type="Proteomes" id="UP000823388"/>
    </source>
</evidence>
<sequence length="78" mass="7986">MGFRPDSGCIANPRLSEKEAAGTAKPPQVAGNTALQSCCEEVVLGPGCCTHPAHSATSPITETSQGQTGSETNILFLL</sequence>